<feature type="signal peptide" evidence="1">
    <location>
        <begin position="1"/>
        <end position="28"/>
    </location>
</feature>
<reference evidence="2" key="2">
    <citation type="submission" date="2020-11" db="EMBL/GenBank/DDBJ databases">
        <authorList>
            <person name="McCartney M.A."/>
            <person name="Auch B."/>
            <person name="Kono T."/>
            <person name="Mallez S."/>
            <person name="Becker A."/>
            <person name="Gohl D.M."/>
            <person name="Silverstein K.A.T."/>
            <person name="Koren S."/>
            <person name="Bechman K.B."/>
            <person name="Herman A."/>
            <person name="Abrahante J.E."/>
            <person name="Garbe J."/>
        </authorList>
    </citation>
    <scope>NUCLEOTIDE SEQUENCE</scope>
    <source>
        <strain evidence="2">Duluth1</strain>
        <tissue evidence="2">Whole animal</tissue>
    </source>
</reference>
<evidence type="ECO:0000313" key="3">
    <source>
        <dbReference type="Proteomes" id="UP000828390"/>
    </source>
</evidence>
<reference evidence="2" key="1">
    <citation type="journal article" date="2019" name="bioRxiv">
        <title>The Genome of the Zebra Mussel, Dreissena polymorpha: A Resource for Invasive Species Research.</title>
        <authorList>
            <person name="McCartney M.A."/>
            <person name="Auch B."/>
            <person name="Kono T."/>
            <person name="Mallez S."/>
            <person name="Zhang Y."/>
            <person name="Obille A."/>
            <person name="Becker A."/>
            <person name="Abrahante J.E."/>
            <person name="Garbe J."/>
            <person name="Badalamenti J.P."/>
            <person name="Herman A."/>
            <person name="Mangelson H."/>
            <person name="Liachko I."/>
            <person name="Sullivan S."/>
            <person name="Sone E.D."/>
            <person name="Koren S."/>
            <person name="Silverstein K.A.T."/>
            <person name="Beckman K.B."/>
            <person name="Gohl D.M."/>
        </authorList>
    </citation>
    <scope>NUCLEOTIDE SEQUENCE</scope>
    <source>
        <strain evidence="2">Duluth1</strain>
        <tissue evidence="2">Whole animal</tissue>
    </source>
</reference>
<keyword evidence="1" id="KW-0732">Signal</keyword>
<gene>
    <name evidence="2" type="ORF">DPMN_059081</name>
</gene>
<dbReference type="Proteomes" id="UP000828390">
    <property type="component" value="Unassembled WGS sequence"/>
</dbReference>
<evidence type="ECO:0000256" key="1">
    <source>
        <dbReference type="SAM" id="SignalP"/>
    </source>
</evidence>
<dbReference type="AlphaFoldDB" id="A0A9D4HEJ2"/>
<evidence type="ECO:0000313" key="2">
    <source>
        <dbReference type="EMBL" id="KAH3716360.1"/>
    </source>
</evidence>
<dbReference type="EMBL" id="JAIWYP010000013">
    <property type="protein sequence ID" value="KAH3716360.1"/>
    <property type="molecule type" value="Genomic_DNA"/>
</dbReference>
<evidence type="ECO:0008006" key="4">
    <source>
        <dbReference type="Google" id="ProtNLM"/>
    </source>
</evidence>
<protein>
    <recommendedName>
        <fullName evidence="4">Secreted protein</fullName>
    </recommendedName>
</protein>
<sequence length="84" mass="9920">MMMFERHFLLLQLLVALERLHLQNKASSRELGIFLNGFDKQGIEEAALLEHKPDWMEPQVHTVRLTLINCLFGVNRPKFFKVDR</sequence>
<organism evidence="2 3">
    <name type="scientific">Dreissena polymorpha</name>
    <name type="common">Zebra mussel</name>
    <name type="synonym">Mytilus polymorpha</name>
    <dbReference type="NCBI Taxonomy" id="45954"/>
    <lineage>
        <taxon>Eukaryota</taxon>
        <taxon>Metazoa</taxon>
        <taxon>Spiralia</taxon>
        <taxon>Lophotrochozoa</taxon>
        <taxon>Mollusca</taxon>
        <taxon>Bivalvia</taxon>
        <taxon>Autobranchia</taxon>
        <taxon>Heteroconchia</taxon>
        <taxon>Euheterodonta</taxon>
        <taxon>Imparidentia</taxon>
        <taxon>Neoheterodontei</taxon>
        <taxon>Myida</taxon>
        <taxon>Dreissenoidea</taxon>
        <taxon>Dreissenidae</taxon>
        <taxon>Dreissena</taxon>
    </lineage>
</organism>
<accession>A0A9D4HEJ2</accession>
<name>A0A9D4HEJ2_DREPO</name>
<feature type="chain" id="PRO_5038942162" description="Secreted protein" evidence="1">
    <location>
        <begin position="29"/>
        <end position="84"/>
    </location>
</feature>
<keyword evidence="3" id="KW-1185">Reference proteome</keyword>
<comment type="caution">
    <text evidence="2">The sequence shown here is derived from an EMBL/GenBank/DDBJ whole genome shotgun (WGS) entry which is preliminary data.</text>
</comment>
<proteinExistence type="predicted"/>